<proteinExistence type="predicted"/>
<keyword evidence="3" id="KW-1185">Reference proteome</keyword>
<evidence type="ECO:0000313" key="3">
    <source>
        <dbReference type="Proteomes" id="UP001597024"/>
    </source>
</evidence>
<dbReference type="Gene3D" id="2.60.40.1180">
    <property type="entry name" value="Golgi alpha-mannosidase II"/>
    <property type="match status" value="1"/>
</dbReference>
<dbReference type="Gene3D" id="3.20.20.80">
    <property type="entry name" value="Glycosidases"/>
    <property type="match status" value="1"/>
</dbReference>
<protein>
    <submittedName>
        <fullName evidence="2">Alpha-glucosidase C-terminal domain-containing protein</fullName>
    </submittedName>
</protein>
<dbReference type="Pfam" id="PF16657">
    <property type="entry name" value="Malt_amylase_C"/>
    <property type="match status" value="1"/>
</dbReference>
<accession>A0ABW3E7P8</accession>
<dbReference type="PANTHER" id="PTHR10357">
    <property type="entry name" value="ALPHA-AMYLASE FAMILY MEMBER"/>
    <property type="match status" value="1"/>
</dbReference>
<organism evidence="2 3">
    <name type="scientific">Streptosporangium algeriense</name>
    <dbReference type="NCBI Taxonomy" id="1682748"/>
    <lineage>
        <taxon>Bacteria</taxon>
        <taxon>Bacillati</taxon>
        <taxon>Actinomycetota</taxon>
        <taxon>Actinomycetes</taxon>
        <taxon>Streptosporangiales</taxon>
        <taxon>Streptosporangiaceae</taxon>
        <taxon>Streptosporangium</taxon>
    </lineage>
</organism>
<dbReference type="SUPFAM" id="SSF51011">
    <property type="entry name" value="Glycosyl hydrolase domain"/>
    <property type="match status" value="1"/>
</dbReference>
<dbReference type="PANTHER" id="PTHR10357:SF219">
    <property type="entry name" value="MALTOSE ALPHA-D-GLUCOSYLTRANSFERASE"/>
    <property type="match status" value="1"/>
</dbReference>
<sequence>IMDPIYGYQAINVEAQQKSSGSLLHRTKRMIDIRKRHPVFGLGEYVPLEGDNPAVLAFARRLDVPGKPEELVICVNNLSRFPQAVQLRVPAPPGSVLRELTGGVAFPPTTADFYRLTLSGHGFLWFSVLPSGGPAGEGR</sequence>
<dbReference type="EMBL" id="JBHTHX010002870">
    <property type="protein sequence ID" value="MFD0891036.1"/>
    <property type="molecule type" value="Genomic_DNA"/>
</dbReference>
<dbReference type="InterPro" id="IPR032091">
    <property type="entry name" value="Malt_amylase-like_C"/>
</dbReference>
<comment type="caution">
    <text evidence="2">The sequence shown here is derived from an EMBL/GenBank/DDBJ whole genome shotgun (WGS) entry which is preliminary data.</text>
</comment>
<feature type="domain" description="Maltogenic amylase-like C-terminal" evidence="1">
    <location>
        <begin position="48"/>
        <end position="125"/>
    </location>
</feature>
<reference evidence="3" key="1">
    <citation type="journal article" date="2019" name="Int. J. Syst. Evol. Microbiol.">
        <title>The Global Catalogue of Microorganisms (GCM) 10K type strain sequencing project: providing services to taxonomists for standard genome sequencing and annotation.</title>
        <authorList>
            <consortium name="The Broad Institute Genomics Platform"/>
            <consortium name="The Broad Institute Genome Sequencing Center for Infectious Disease"/>
            <person name="Wu L."/>
            <person name="Ma J."/>
        </authorList>
    </citation>
    <scope>NUCLEOTIDE SEQUENCE [LARGE SCALE GENOMIC DNA]</scope>
    <source>
        <strain evidence="3">CCUG 62974</strain>
    </source>
</reference>
<evidence type="ECO:0000259" key="1">
    <source>
        <dbReference type="Pfam" id="PF16657"/>
    </source>
</evidence>
<feature type="non-terminal residue" evidence="2">
    <location>
        <position position="1"/>
    </location>
</feature>
<dbReference type="Proteomes" id="UP001597024">
    <property type="component" value="Unassembled WGS sequence"/>
</dbReference>
<gene>
    <name evidence="2" type="ORF">ACFQ08_41360</name>
</gene>
<dbReference type="InterPro" id="IPR013780">
    <property type="entry name" value="Glyco_hydro_b"/>
</dbReference>
<name>A0ABW3E7P8_9ACTN</name>
<evidence type="ECO:0000313" key="2">
    <source>
        <dbReference type="EMBL" id="MFD0891036.1"/>
    </source>
</evidence>